<dbReference type="AlphaFoldDB" id="A0A5J5A6X4"/>
<gene>
    <name evidence="1" type="ORF">F0562_007561</name>
</gene>
<organism evidence="1 2">
    <name type="scientific">Nyssa sinensis</name>
    <dbReference type="NCBI Taxonomy" id="561372"/>
    <lineage>
        <taxon>Eukaryota</taxon>
        <taxon>Viridiplantae</taxon>
        <taxon>Streptophyta</taxon>
        <taxon>Embryophyta</taxon>
        <taxon>Tracheophyta</taxon>
        <taxon>Spermatophyta</taxon>
        <taxon>Magnoliopsida</taxon>
        <taxon>eudicotyledons</taxon>
        <taxon>Gunneridae</taxon>
        <taxon>Pentapetalae</taxon>
        <taxon>asterids</taxon>
        <taxon>Cornales</taxon>
        <taxon>Nyssaceae</taxon>
        <taxon>Nyssa</taxon>
    </lineage>
</organism>
<accession>A0A5J5A6X4</accession>
<evidence type="ECO:0000313" key="2">
    <source>
        <dbReference type="Proteomes" id="UP000325577"/>
    </source>
</evidence>
<dbReference type="Proteomes" id="UP000325577">
    <property type="component" value="Linkage Group LG3"/>
</dbReference>
<reference evidence="1 2" key="1">
    <citation type="submission" date="2019-09" db="EMBL/GenBank/DDBJ databases">
        <title>A chromosome-level genome assembly of the Chinese tupelo Nyssa sinensis.</title>
        <authorList>
            <person name="Yang X."/>
            <person name="Kang M."/>
            <person name="Yang Y."/>
            <person name="Xiong H."/>
            <person name="Wang M."/>
            <person name="Zhang Z."/>
            <person name="Wang Z."/>
            <person name="Wu H."/>
            <person name="Ma T."/>
            <person name="Liu J."/>
            <person name="Xi Z."/>
        </authorList>
    </citation>
    <scope>NUCLEOTIDE SEQUENCE [LARGE SCALE GENOMIC DNA]</scope>
    <source>
        <strain evidence="1">J267</strain>
        <tissue evidence="1">Leaf</tissue>
    </source>
</reference>
<dbReference type="SUPFAM" id="SSF54160">
    <property type="entry name" value="Chromo domain-like"/>
    <property type="match status" value="1"/>
</dbReference>
<keyword evidence="2" id="KW-1185">Reference proteome</keyword>
<evidence type="ECO:0008006" key="3">
    <source>
        <dbReference type="Google" id="ProtNLM"/>
    </source>
</evidence>
<dbReference type="OrthoDB" id="1742322at2759"/>
<sequence>MQEPVATMNAKFNQLLAHPNFDQGETSVGQTRTQRTPAFNRNVIPKLTKLEFPKYTSGDDPTSWICRVEQFFKFQQIEPEKKVSLAAYHLEVQSNILDTLHVDHQVHPQAILDRKKAKRRWFLLVHWQDHSPAEATCEDMHEFTIRLPQFALESKGVPVGEENDVDQGQVLGIDLLAPYFSLG</sequence>
<protein>
    <recommendedName>
        <fullName evidence="3">Chromo domain-containing protein</fullName>
    </recommendedName>
</protein>
<proteinExistence type="predicted"/>
<dbReference type="InterPro" id="IPR016197">
    <property type="entry name" value="Chromo-like_dom_sf"/>
</dbReference>
<evidence type="ECO:0000313" key="1">
    <source>
        <dbReference type="EMBL" id="KAA8525706.1"/>
    </source>
</evidence>
<name>A0A5J5A6X4_9ASTE</name>
<dbReference type="EMBL" id="CM018046">
    <property type="protein sequence ID" value="KAA8525706.1"/>
    <property type="molecule type" value="Genomic_DNA"/>
</dbReference>